<protein>
    <submittedName>
        <fullName evidence="1">Uncharacterized protein</fullName>
    </submittedName>
</protein>
<evidence type="ECO:0000313" key="1">
    <source>
        <dbReference type="EMBL" id="RJL35657.1"/>
    </source>
</evidence>
<organism evidence="1 2">
    <name type="scientific">Bailinhaonella thermotolerans</name>
    <dbReference type="NCBI Taxonomy" id="1070861"/>
    <lineage>
        <taxon>Bacteria</taxon>
        <taxon>Bacillati</taxon>
        <taxon>Actinomycetota</taxon>
        <taxon>Actinomycetes</taxon>
        <taxon>Streptosporangiales</taxon>
        <taxon>Streptosporangiaceae</taxon>
        <taxon>Bailinhaonella</taxon>
    </lineage>
</organism>
<sequence>MLNERLYGCRVCGLIQDSAPWGLDGRSPSFDICPCCGVEFGYEDATLVSILVFRQKWLEDGAPWWDSELKPGGWDLALQLESVPPEYL</sequence>
<dbReference type="Proteomes" id="UP000265768">
    <property type="component" value="Unassembled WGS sequence"/>
</dbReference>
<name>A0A3A4AZ51_9ACTN</name>
<reference evidence="1 2" key="1">
    <citation type="submission" date="2018-09" db="EMBL/GenBank/DDBJ databases">
        <title>YIM 75507 draft genome.</title>
        <authorList>
            <person name="Tang S."/>
            <person name="Feng Y."/>
        </authorList>
    </citation>
    <scope>NUCLEOTIDE SEQUENCE [LARGE SCALE GENOMIC DNA]</scope>
    <source>
        <strain evidence="1 2">YIM 75507</strain>
    </source>
</reference>
<evidence type="ECO:0000313" key="2">
    <source>
        <dbReference type="Proteomes" id="UP000265768"/>
    </source>
</evidence>
<comment type="caution">
    <text evidence="1">The sequence shown here is derived from an EMBL/GenBank/DDBJ whole genome shotgun (WGS) entry which is preliminary data.</text>
</comment>
<dbReference type="EMBL" id="QZEY01000001">
    <property type="protein sequence ID" value="RJL35657.1"/>
    <property type="molecule type" value="Genomic_DNA"/>
</dbReference>
<keyword evidence="2" id="KW-1185">Reference proteome</keyword>
<dbReference type="AlphaFoldDB" id="A0A3A4AZ51"/>
<gene>
    <name evidence="1" type="ORF">D5H75_02395</name>
</gene>
<proteinExistence type="predicted"/>
<dbReference type="OrthoDB" id="1456570at2"/>
<accession>A0A3A4AZ51</accession>